<comment type="caution">
    <text evidence="1">The sequence shown here is derived from an EMBL/GenBank/DDBJ whole genome shotgun (WGS) entry which is preliminary data.</text>
</comment>
<protein>
    <submittedName>
        <fullName evidence="1">Uncharacterized protein</fullName>
    </submittedName>
</protein>
<gene>
    <name evidence="1" type="ORF">GRI89_03265</name>
</gene>
<sequence length="425" mass="47948">MSAFSRLIVLSLVFAGLTFGLVKRADAQLIQPSDFIDQISRSASEKGQFDVVLPEMNFAVERIETDGYQDQIVIGAEGFINKDTPLKFFEFLREIDSAPPIMLGNEWSTGKEIRVRLSSSGGYIKEALILGQMFRNMGIDTEIEGRCFSACTYAFLGGINRFYKEGAMGVHRLALFGQELGLPDNLDGSATLLAYAYAMGADERFLQAASHYAPENIRLVTRDEALTWGLANNGRASLDVSVLPMKNLATLQLRRDSFDRGFNILVPCEGDTDFYKMRANFWLEPREFFEPLSDAEKEKKGYVAQYDEYLASIYPPGHKFFEDIEVRPQMTAEVERVWNDPQLYDDGHGENFVIISWEILASNDFFLRFYSFGSLYLMGRNEGDDEPTVLEELSLPLQMALPMNFHGACHPTAHSLNPSNHSEED</sequence>
<dbReference type="Proteomes" id="UP000433652">
    <property type="component" value="Unassembled WGS sequence"/>
</dbReference>
<dbReference type="SUPFAM" id="SSF52096">
    <property type="entry name" value="ClpP/crotonase"/>
    <property type="match status" value="1"/>
</dbReference>
<accession>A0A6I4SRG3</accession>
<organism evidence="1 2">
    <name type="scientific">Croceibacterium salegens</name>
    <dbReference type="NCBI Taxonomy" id="1737568"/>
    <lineage>
        <taxon>Bacteria</taxon>
        <taxon>Pseudomonadati</taxon>
        <taxon>Pseudomonadota</taxon>
        <taxon>Alphaproteobacteria</taxon>
        <taxon>Sphingomonadales</taxon>
        <taxon>Erythrobacteraceae</taxon>
        <taxon>Croceibacterium</taxon>
    </lineage>
</organism>
<evidence type="ECO:0000313" key="1">
    <source>
        <dbReference type="EMBL" id="MXO58561.1"/>
    </source>
</evidence>
<proteinExistence type="predicted"/>
<reference evidence="1 2" key="1">
    <citation type="submission" date="2019-12" db="EMBL/GenBank/DDBJ databases">
        <title>Genomic-based taxomic classification of the family Erythrobacteraceae.</title>
        <authorList>
            <person name="Xu L."/>
        </authorList>
    </citation>
    <scope>NUCLEOTIDE SEQUENCE [LARGE SCALE GENOMIC DNA]</scope>
    <source>
        <strain evidence="1 2">MCCC 1K01500</strain>
    </source>
</reference>
<evidence type="ECO:0000313" key="2">
    <source>
        <dbReference type="Proteomes" id="UP000433652"/>
    </source>
</evidence>
<dbReference type="RefSeq" id="WP_159792162.1">
    <property type="nucleotide sequence ID" value="NZ_WTYM01000028.1"/>
</dbReference>
<keyword evidence="2" id="KW-1185">Reference proteome</keyword>
<name>A0A6I4SRG3_9SPHN</name>
<dbReference type="EMBL" id="WTYM01000028">
    <property type="protein sequence ID" value="MXO58561.1"/>
    <property type="molecule type" value="Genomic_DNA"/>
</dbReference>
<dbReference type="OrthoDB" id="5936191at2"/>
<dbReference type="InterPro" id="IPR029045">
    <property type="entry name" value="ClpP/crotonase-like_dom_sf"/>
</dbReference>
<dbReference type="AlphaFoldDB" id="A0A6I4SRG3"/>